<organism evidence="1 2">
    <name type="scientific">Flavisolibacter tropicus</name>
    <dbReference type="NCBI Taxonomy" id="1492898"/>
    <lineage>
        <taxon>Bacteria</taxon>
        <taxon>Pseudomonadati</taxon>
        <taxon>Bacteroidota</taxon>
        <taxon>Chitinophagia</taxon>
        <taxon>Chitinophagales</taxon>
        <taxon>Chitinophagaceae</taxon>
        <taxon>Flavisolibacter</taxon>
    </lineage>
</organism>
<protein>
    <submittedName>
        <fullName evidence="1">Uncharacterized protein</fullName>
    </submittedName>
</protein>
<dbReference type="AlphaFoldDB" id="A0A172U0W8"/>
<evidence type="ECO:0000313" key="1">
    <source>
        <dbReference type="EMBL" id="ANE52828.1"/>
    </source>
</evidence>
<dbReference type="KEGG" id="fla:SY85_22475"/>
<name>A0A172U0W8_9BACT</name>
<evidence type="ECO:0000313" key="2">
    <source>
        <dbReference type="Proteomes" id="UP000077177"/>
    </source>
</evidence>
<reference evidence="1 2" key="2">
    <citation type="journal article" date="2016" name="Int. J. Syst. Evol. Microbiol.">
        <title>Flavisolibacter tropicus sp. nov., isolated from tropical soil.</title>
        <authorList>
            <person name="Lee J.J."/>
            <person name="Kang M.S."/>
            <person name="Kim G.S."/>
            <person name="Lee C.S."/>
            <person name="Lim S."/>
            <person name="Lee J."/>
            <person name="Roh S.H."/>
            <person name="Kang H."/>
            <person name="Ha J.M."/>
            <person name="Bae S."/>
            <person name="Jung H.Y."/>
            <person name="Kim M.K."/>
        </authorList>
    </citation>
    <scope>NUCLEOTIDE SEQUENCE [LARGE SCALE GENOMIC DNA]</scope>
    <source>
        <strain evidence="1 2">LCS9</strain>
    </source>
</reference>
<dbReference type="Proteomes" id="UP000077177">
    <property type="component" value="Chromosome"/>
</dbReference>
<sequence length="224" mass="26449">MKNLQKVIAQKLAEQLNNYGFVYKNKNSLVKDDDVFFTEIGLDSYSNGTSYYFTLIIIRTFKRMEKMIAPKLDIVDKMRRLGSSSETLRFDENTVRGIYNVGTRYGFEPTEAGIEKLMGDVLYVFKHKFFPLLNTLQSYEDLHAFINTPPEYYEYNCKYFSFDGGILFRKMIVAKLVNKDYDAVCDWVLNDMIEQRMKAADKDQYERYKGVYYDLKEQLDKGEY</sequence>
<dbReference type="STRING" id="1492898.SY85_22475"/>
<dbReference type="RefSeq" id="WP_066407987.1">
    <property type="nucleotide sequence ID" value="NZ_CP011390.1"/>
</dbReference>
<dbReference type="EMBL" id="CP011390">
    <property type="protein sequence ID" value="ANE52828.1"/>
    <property type="molecule type" value="Genomic_DNA"/>
</dbReference>
<reference evidence="2" key="1">
    <citation type="submission" date="2015-01" db="EMBL/GenBank/DDBJ databases">
        <title>Flavisolibacter sp./LCS9/ whole genome sequencing.</title>
        <authorList>
            <person name="Kim M.K."/>
            <person name="Srinivasan S."/>
            <person name="Lee J.-J."/>
        </authorList>
    </citation>
    <scope>NUCLEOTIDE SEQUENCE [LARGE SCALE GENOMIC DNA]</scope>
    <source>
        <strain evidence="2">LCS9</strain>
    </source>
</reference>
<keyword evidence="2" id="KW-1185">Reference proteome</keyword>
<gene>
    <name evidence="1" type="ORF">SY85_22475</name>
</gene>
<proteinExistence type="predicted"/>
<accession>A0A172U0W8</accession>